<gene>
    <name evidence="2" type="ORF">LMG28688_00240</name>
</gene>
<proteinExistence type="predicted"/>
<feature type="transmembrane region" description="Helical" evidence="1">
    <location>
        <begin position="353"/>
        <end position="371"/>
    </location>
</feature>
<keyword evidence="1" id="KW-0472">Membrane</keyword>
<accession>A0A6J5FE96</accession>
<feature type="transmembrane region" description="Helical" evidence="1">
    <location>
        <begin position="80"/>
        <end position="103"/>
    </location>
</feature>
<feature type="transmembrane region" description="Helical" evidence="1">
    <location>
        <begin position="261"/>
        <end position="283"/>
    </location>
</feature>
<protein>
    <submittedName>
        <fullName evidence="2">Uncharacterized protein</fullName>
    </submittedName>
</protein>
<organism evidence="2 3">
    <name type="scientific">Paraburkholderia caffeinitolerans</name>
    <dbReference type="NCBI Taxonomy" id="1723730"/>
    <lineage>
        <taxon>Bacteria</taxon>
        <taxon>Pseudomonadati</taxon>
        <taxon>Pseudomonadota</taxon>
        <taxon>Betaproteobacteria</taxon>
        <taxon>Burkholderiales</taxon>
        <taxon>Burkholderiaceae</taxon>
        <taxon>Paraburkholderia</taxon>
    </lineage>
</organism>
<feature type="transmembrane region" description="Helical" evidence="1">
    <location>
        <begin position="295"/>
        <end position="315"/>
    </location>
</feature>
<evidence type="ECO:0000313" key="3">
    <source>
        <dbReference type="Proteomes" id="UP000494119"/>
    </source>
</evidence>
<feature type="transmembrane region" description="Helical" evidence="1">
    <location>
        <begin position="327"/>
        <end position="346"/>
    </location>
</feature>
<feature type="transmembrane region" description="Helical" evidence="1">
    <location>
        <begin position="237"/>
        <end position="255"/>
    </location>
</feature>
<dbReference type="RefSeq" id="WP_175194130.1">
    <property type="nucleotide sequence ID" value="NZ_CADIKL010000001.1"/>
</dbReference>
<feature type="transmembrane region" description="Helical" evidence="1">
    <location>
        <begin position="7"/>
        <end position="28"/>
    </location>
</feature>
<keyword evidence="1" id="KW-0812">Transmembrane</keyword>
<dbReference type="AlphaFoldDB" id="A0A6J5FE96"/>
<keyword evidence="3" id="KW-1185">Reference proteome</keyword>
<reference evidence="2 3" key="1">
    <citation type="submission" date="2020-04" db="EMBL/GenBank/DDBJ databases">
        <authorList>
            <person name="De Canck E."/>
        </authorList>
    </citation>
    <scope>NUCLEOTIDE SEQUENCE [LARGE SCALE GENOMIC DNA]</scope>
    <source>
        <strain evidence="2 3">LMG 28688</strain>
    </source>
</reference>
<feature type="transmembrane region" description="Helical" evidence="1">
    <location>
        <begin position="169"/>
        <end position="195"/>
    </location>
</feature>
<evidence type="ECO:0000256" key="1">
    <source>
        <dbReference type="SAM" id="Phobius"/>
    </source>
</evidence>
<keyword evidence="1" id="KW-1133">Transmembrane helix</keyword>
<name>A0A6J5FE96_9BURK</name>
<sequence>MNTINRIFCTWAALIAVFVVATSVYGGYHHFSPIPFADQWDGEIGFYRKLLDGDYRAFWTQHMEHRIVFSRVLFWLDITIFQGMSIFTVAMNYALIAAIGFVFWHKYRFERTNSYSKQLIAGLIFGYLFLWCQYSNLLWGFQTQVFAVYLFSFIAFANYSRPGNHKYRLFICVAFAILATLSMGNGIAAFGVMVAQSLLQRRPWRESALLMVLGAATAALYFHHFSKPQLPVALEATHVHLIRVKFFAIFLGNIIYETTQRLWVCGVLGFAFLAIGSVTIGVIALKNQMSPYRSFLAAVFGMTIISAAGATNSRWMFGLLYAASSRYVTPVLPGYVAIFLLLLDVLPTRANQNIVAFFSLILLSSIASFQLRALGNTDYRYPPKLAVLGQKIGLDHPDYDALLFSRQDHDRFLENATFAASAGIGPYGRGWLHDAGVIKFDSKRIDASLCSGFLESSTPDAVGLVAHGWAAPNRETNASTLIVLVDSDNNTVGYGVTGARRSDVAKSVKGARQDSGWTGFAKKIAGPLSAYAYTDGKFCPLAKAY</sequence>
<feature type="transmembrane region" description="Helical" evidence="1">
    <location>
        <begin position="137"/>
        <end position="157"/>
    </location>
</feature>
<feature type="transmembrane region" description="Helical" evidence="1">
    <location>
        <begin position="207"/>
        <end position="225"/>
    </location>
</feature>
<dbReference type="Proteomes" id="UP000494119">
    <property type="component" value="Unassembled WGS sequence"/>
</dbReference>
<evidence type="ECO:0000313" key="2">
    <source>
        <dbReference type="EMBL" id="CAB3776475.1"/>
    </source>
</evidence>
<dbReference type="EMBL" id="CADIKL010000001">
    <property type="protein sequence ID" value="CAB3776475.1"/>
    <property type="molecule type" value="Genomic_DNA"/>
</dbReference>